<evidence type="ECO:0000256" key="7">
    <source>
        <dbReference type="PIRNR" id="PIRNR000077"/>
    </source>
</evidence>
<evidence type="ECO:0000256" key="6">
    <source>
        <dbReference type="NCBIfam" id="TIGR01068"/>
    </source>
</evidence>
<comment type="similarity">
    <text evidence="1 7">Belongs to the thioredoxin family.</text>
</comment>
<evidence type="ECO:0000256" key="8">
    <source>
        <dbReference type="PIRSR" id="PIRSR000077-1"/>
    </source>
</evidence>
<dbReference type="PRINTS" id="PR00421">
    <property type="entry name" value="THIOREDOXIN"/>
</dbReference>
<sequence length="107" mass="11533">MGAVSEVTDASFNEVVLKSEKPVVVDYWADWCGPCKQVAPIIEELANTHGDKVTFVKMDTNTNPVTPANNHVLGLPTIQVYVGGELVKAFKGAKSKSVLLGAIEEYL</sequence>
<dbReference type="Gene3D" id="3.40.30.10">
    <property type="entry name" value="Glutaredoxin"/>
    <property type="match status" value="1"/>
</dbReference>
<feature type="site" description="Deprotonates C-terminal active site Cys" evidence="8">
    <location>
        <position position="26"/>
    </location>
</feature>
<dbReference type="PROSITE" id="PS00194">
    <property type="entry name" value="THIOREDOXIN_1"/>
    <property type="match status" value="1"/>
</dbReference>
<evidence type="ECO:0000256" key="2">
    <source>
        <dbReference type="ARBA" id="ARBA00022448"/>
    </source>
</evidence>
<dbReference type="InterPro" id="IPR017937">
    <property type="entry name" value="Thioredoxin_CS"/>
</dbReference>
<feature type="active site" description="Nucleophile" evidence="8">
    <location>
        <position position="35"/>
    </location>
</feature>
<keyword evidence="3" id="KW-0249">Electron transport</keyword>
<organism evidence="11">
    <name type="scientific">uncultured Propionibacteriaceae bacterium</name>
    <dbReference type="NCBI Taxonomy" id="257457"/>
    <lineage>
        <taxon>Bacteria</taxon>
        <taxon>Bacillati</taxon>
        <taxon>Actinomycetota</taxon>
        <taxon>Actinomycetes</taxon>
        <taxon>Propionibacteriales</taxon>
        <taxon>Propionibacteriaceae</taxon>
        <taxon>environmental samples</taxon>
    </lineage>
</organism>
<dbReference type="NCBIfam" id="TIGR01068">
    <property type="entry name" value="thioredoxin"/>
    <property type="match status" value="1"/>
</dbReference>
<feature type="domain" description="Thioredoxin" evidence="10">
    <location>
        <begin position="1"/>
        <end position="107"/>
    </location>
</feature>
<reference evidence="11" key="1">
    <citation type="submission" date="2020-02" db="EMBL/GenBank/DDBJ databases">
        <authorList>
            <person name="Meier V. D."/>
        </authorList>
    </citation>
    <scope>NUCLEOTIDE SEQUENCE</scope>
    <source>
        <strain evidence="11">AVDCRST_MAG75</strain>
    </source>
</reference>
<evidence type="ECO:0000256" key="4">
    <source>
        <dbReference type="ARBA" id="ARBA00023157"/>
    </source>
</evidence>
<dbReference type="PANTHER" id="PTHR45663:SF11">
    <property type="entry name" value="GEO12009P1"/>
    <property type="match status" value="1"/>
</dbReference>
<dbReference type="GO" id="GO:0015035">
    <property type="term" value="F:protein-disulfide reductase activity"/>
    <property type="evidence" value="ECO:0007669"/>
    <property type="project" value="UniProtKB-UniRule"/>
</dbReference>
<dbReference type="GO" id="GO:0045454">
    <property type="term" value="P:cell redox homeostasis"/>
    <property type="evidence" value="ECO:0007669"/>
    <property type="project" value="TreeGrafter"/>
</dbReference>
<dbReference type="InterPro" id="IPR013766">
    <property type="entry name" value="Thioredoxin_domain"/>
</dbReference>
<keyword evidence="2" id="KW-0813">Transport</keyword>
<dbReference type="Pfam" id="PF00085">
    <property type="entry name" value="Thioredoxin"/>
    <property type="match status" value="1"/>
</dbReference>
<dbReference type="PIRSF" id="PIRSF000077">
    <property type="entry name" value="Thioredoxin"/>
    <property type="match status" value="1"/>
</dbReference>
<keyword evidence="4 9" id="KW-1015">Disulfide bond</keyword>
<dbReference type="FunFam" id="3.40.30.10:FF:000001">
    <property type="entry name" value="Thioredoxin"/>
    <property type="match status" value="1"/>
</dbReference>
<gene>
    <name evidence="11" type="ORF">AVDCRST_MAG75-567</name>
</gene>
<dbReference type="PANTHER" id="PTHR45663">
    <property type="entry name" value="GEO12009P1"/>
    <property type="match status" value="1"/>
</dbReference>
<dbReference type="SUPFAM" id="SSF52833">
    <property type="entry name" value="Thioredoxin-like"/>
    <property type="match status" value="1"/>
</dbReference>
<dbReference type="AlphaFoldDB" id="A0A6J4N7K1"/>
<feature type="active site" description="Nucleophile" evidence="8">
    <location>
        <position position="32"/>
    </location>
</feature>
<evidence type="ECO:0000256" key="1">
    <source>
        <dbReference type="ARBA" id="ARBA00008987"/>
    </source>
</evidence>
<evidence type="ECO:0000256" key="3">
    <source>
        <dbReference type="ARBA" id="ARBA00022982"/>
    </source>
</evidence>
<evidence type="ECO:0000256" key="9">
    <source>
        <dbReference type="PIRSR" id="PIRSR000077-4"/>
    </source>
</evidence>
<dbReference type="InterPro" id="IPR036249">
    <property type="entry name" value="Thioredoxin-like_sf"/>
</dbReference>
<evidence type="ECO:0000313" key="11">
    <source>
        <dbReference type="EMBL" id="CAA9376363.1"/>
    </source>
</evidence>
<dbReference type="PROSITE" id="PS51352">
    <property type="entry name" value="THIOREDOXIN_2"/>
    <property type="match status" value="1"/>
</dbReference>
<dbReference type="CDD" id="cd02947">
    <property type="entry name" value="TRX_family"/>
    <property type="match status" value="1"/>
</dbReference>
<feature type="disulfide bond" description="Redox-active" evidence="9">
    <location>
        <begin position="32"/>
        <end position="35"/>
    </location>
</feature>
<dbReference type="EMBL" id="CADCUO010000039">
    <property type="protein sequence ID" value="CAA9376363.1"/>
    <property type="molecule type" value="Genomic_DNA"/>
</dbReference>
<feature type="site" description="Contributes to redox potential value" evidence="8">
    <location>
        <position position="34"/>
    </location>
</feature>
<dbReference type="GO" id="GO:0005829">
    <property type="term" value="C:cytosol"/>
    <property type="evidence" value="ECO:0007669"/>
    <property type="project" value="TreeGrafter"/>
</dbReference>
<feature type="site" description="Contributes to redox potential value" evidence="8">
    <location>
        <position position="33"/>
    </location>
</feature>
<evidence type="ECO:0000259" key="10">
    <source>
        <dbReference type="PROSITE" id="PS51352"/>
    </source>
</evidence>
<evidence type="ECO:0000256" key="5">
    <source>
        <dbReference type="ARBA" id="ARBA00023284"/>
    </source>
</evidence>
<keyword evidence="5 9" id="KW-0676">Redox-active center</keyword>
<protein>
    <recommendedName>
        <fullName evidence="6 7">Thioredoxin</fullName>
    </recommendedName>
</protein>
<name>A0A6J4N7K1_9ACTN</name>
<dbReference type="InterPro" id="IPR005746">
    <property type="entry name" value="Thioredoxin"/>
</dbReference>
<accession>A0A6J4N7K1</accession>
<proteinExistence type="inferred from homology"/>